<name>A0A9N7YE17_PLEPL</name>
<feature type="compositionally biased region" description="Polar residues" evidence="1">
    <location>
        <begin position="1"/>
        <end position="18"/>
    </location>
</feature>
<keyword evidence="3" id="KW-1185">Reference proteome</keyword>
<dbReference type="Proteomes" id="UP001153269">
    <property type="component" value="Unassembled WGS sequence"/>
</dbReference>
<dbReference type="EMBL" id="CADEAL010000569">
    <property type="protein sequence ID" value="CAB1422236.1"/>
    <property type="molecule type" value="Genomic_DNA"/>
</dbReference>
<evidence type="ECO:0000313" key="2">
    <source>
        <dbReference type="EMBL" id="CAB1422236.1"/>
    </source>
</evidence>
<evidence type="ECO:0000313" key="3">
    <source>
        <dbReference type="Proteomes" id="UP001153269"/>
    </source>
</evidence>
<comment type="caution">
    <text evidence="2">The sequence shown here is derived from an EMBL/GenBank/DDBJ whole genome shotgun (WGS) entry which is preliminary data.</text>
</comment>
<sequence length="204" mass="22274">MQRPSSVCLSGSGQTTDKQPGEKRASRNNGANHMVNYTEPGSTTVAPAPITPPVHKLIKYQINAHQFPPAPAPPLIIIISDLSGWLAGTRPIHQLHHTADGPAESHFLHPVQLDCVKAATSAGIVEPGCKPAEPSTPQHNRGPISLTTASARQYDLFNKEPVNQCLIDNYLEPANVKRSVPAVMKKTRGAFRLRYRPSKRESWE</sequence>
<proteinExistence type="predicted"/>
<reference evidence="2" key="1">
    <citation type="submission" date="2020-03" db="EMBL/GenBank/DDBJ databases">
        <authorList>
            <person name="Weist P."/>
        </authorList>
    </citation>
    <scope>NUCLEOTIDE SEQUENCE</scope>
</reference>
<dbReference type="AlphaFoldDB" id="A0A9N7YE17"/>
<accession>A0A9N7YE17</accession>
<gene>
    <name evidence="2" type="ORF">PLEPLA_LOCUS10125</name>
</gene>
<organism evidence="2 3">
    <name type="scientific">Pleuronectes platessa</name>
    <name type="common">European plaice</name>
    <dbReference type="NCBI Taxonomy" id="8262"/>
    <lineage>
        <taxon>Eukaryota</taxon>
        <taxon>Metazoa</taxon>
        <taxon>Chordata</taxon>
        <taxon>Craniata</taxon>
        <taxon>Vertebrata</taxon>
        <taxon>Euteleostomi</taxon>
        <taxon>Actinopterygii</taxon>
        <taxon>Neopterygii</taxon>
        <taxon>Teleostei</taxon>
        <taxon>Neoteleostei</taxon>
        <taxon>Acanthomorphata</taxon>
        <taxon>Carangaria</taxon>
        <taxon>Pleuronectiformes</taxon>
        <taxon>Pleuronectoidei</taxon>
        <taxon>Pleuronectidae</taxon>
        <taxon>Pleuronectes</taxon>
    </lineage>
</organism>
<evidence type="ECO:0000256" key="1">
    <source>
        <dbReference type="SAM" id="MobiDB-lite"/>
    </source>
</evidence>
<protein>
    <submittedName>
        <fullName evidence="2">Uncharacterized protein</fullName>
    </submittedName>
</protein>
<feature type="region of interest" description="Disordered" evidence="1">
    <location>
        <begin position="1"/>
        <end position="48"/>
    </location>
</feature>